<accession>A0ABY8VQ86</accession>
<comment type="similarity">
    <text evidence="1">Belongs to the RutC family.</text>
</comment>
<evidence type="ECO:0000256" key="1">
    <source>
        <dbReference type="ARBA" id="ARBA00010552"/>
    </source>
</evidence>
<organism evidence="2 3">
    <name type="scientific">Corynebacterium suedekumii</name>
    <dbReference type="NCBI Taxonomy" id="3049801"/>
    <lineage>
        <taxon>Bacteria</taxon>
        <taxon>Bacillati</taxon>
        <taxon>Actinomycetota</taxon>
        <taxon>Actinomycetes</taxon>
        <taxon>Mycobacteriales</taxon>
        <taxon>Corynebacteriaceae</taxon>
        <taxon>Corynebacterium</taxon>
    </lineage>
</organism>
<keyword evidence="3" id="KW-1185">Reference proteome</keyword>
<dbReference type="GO" id="GO:0016787">
    <property type="term" value="F:hydrolase activity"/>
    <property type="evidence" value="ECO:0007669"/>
    <property type="project" value="UniProtKB-KW"/>
</dbReference>
<protein>
    <submittedName>
        <fullName evidence="2">RidA family protein</fullName>
        <ecNumber evidence="2">3.5.-.-</ecNumber>
    </submittedName>
</protein>
<evidence type="ECO:0000313" key="3">
    <source>
        <dbReference type="Proteomes" id="UP001238805"/>
    </source>
</evidence>
<name>A0ABY8VQ86_9CORY</name>
<sequence>MQPTTDHPYSLAKRAGDFIFVSGALSVDRDFQPVGGRKEALAAALERLAERLASAGGELKHLVKLTYYVTDVTLREEANEQFSEYFAEARPARTFLEVSKLPYGASVEIDAIAHVSERCDEEHCCSNDERK</sequence>
<dbReference type="PANTHER" id="PTHR11803">
    <property type="entry name" value="2-IMINOBUTANOATE/2-IMINOPROPANOATE DEAMINASE RIDA"/>
    <property type="match status" value="1"/>
</dbReference>
<dbReference type="PANTHER" id="PTHR11803:SF58">
    <property type="entry name" value="PROTEIN HMF1-RELATED"/>
    <property type="match status" value="1"/>
</dbReference>
<dbReference type="RefSeq" id="WP_284876068.1">
    <property type="nucleotide sequence ID" value="NZ_CP126970.1"/>
</dbReference>
<dbReference type="SUPFAM" id="SSF55298">
    <property type="entry name" value="YjgF-like"/>
    <property type="match status" value="1"/>
</dbReference>
<dbReference type="EC" id="3.5.-.-" evidence="2"/>
<keyword evidence="2" id="KW-0378">Hydrolase</keyword>
<proteinExistence type="inferred from homology"/>
<dbReference type="Pfam" id="PF01042">
    <property type="entry name" value="Ribonuc_L-PSP"/>
    <property type="match status" value="1"/>
</dbReference>
<gene>
    <name evidence="2" type="ORF">QP029_07000</name>
</gene>
<dbReference type="EMBL" id="CP126970">
    <property type="protein sequence ID" value="WIM71502.1"/>
    <property type="molecule type" value="Genomic_DNA"/>
</dbReference>
<reference evidence="2 3" key="1">
    <citation type="submission" date="2023-05" db="EMBL/GenBank/DDBJ databases">
        <title>Corynebacterium suedekumii sp. nov. and Corynebacterium breve sp. nov. isolated from raw cow's milk.</title>
        <authorList>
            <person name="Baer M.K."/>
            <person name="Mehl L."/>
            <person name="Hellmuth R."/>
            <person name="Marke G."/>
            <person name="Lipski A."/>
        </authorList>
    </citation>
    <scope>NUCLEOTIDE SEQUENCE [LARGE SCALE GENOMIC DNA]</scope>
    <source>
        <strain evidence="2 3">LM112</strain>
    </source>
</reference>
<dbReference type="InterPro" id="IPR006175">
    <property type="entry name" value="YjgF/YER057c/UK114"/>
</dbReference>
<evidence type="ECO:0000313" key="2">
    <source>
        <dbReference type="EMBL" id="WIM71502.1"/>
    </source>
</evidence>
<dbReference type="InterPro" id="IPR035959">
    <property type="entry name" value="RutC-like_sf"/>
</dbReference>
<dbReference type="Proteomes" id="UP001238805">
    <property type="component" value="Chromosome"/>
</dbReference>
<dbReference type="Gene3D" id="3.30.1330.40">
    <property type="entry name" value="RutC-like"/>
    <property type="match status" value="1"/>
</dbReference>
<dbReference type="CDD" id="cd00448">
    <property type="entry name" value="YjgF_YER057c_UK114_family"/>
    <property type="match status" value="1"/>
</dbReference>